<proteinExistence type="predicted"/>
<dbReference type="AlphaFoldDB" id="A0A6C0AXC8"/>
<dbReference type="EMBL" id="MN738808">
    <property type="protein sequence ID" value="QHS84494.1"/>
    <property type="molecule type" value="Genomic_DNA"/>
</dbReference>
<name>A0A6C0AXC8_9ZZZZ</name>
<evidence type="ECO:0000313" key="1">
    <source>
        <dbReference type="EMBL" id="QHS84494.1"/>
    </source>
</evidence>
<accession>A0A6C0AXC8</accession>
<reference evidence="1" key="1">
    <citation type="journal article" date="2020" name="Nature">
        <title>Giant virus diversity and host interactions through global metagenomics.</title>
        <authorList>
            <person name="Schulz F."/>
            <person name="Roux S."/>
            <person name="Paez-Espino D."/>
            <person name="Jungbluth S."/>
            <person name="Walsh D.A."/>
            <person name="Denef V.J."/>
            <person name="McMahon K.D."/>
            <person name="Konstantinidis K.T."/>
            <person name="Eloe-Fadrosh E.A."/>
            <person name="Kyrpides N.C."/>
            <person name="Woyke T."/>
        </authorList>
    </citation>
    <scope>NUCLEOTIDE SEQUENCE</scope>
    <source>
        <strain evidence="1">GVMAG-S-ERX556022-25</strain>
    </source>
</reference>
<organism evidence="1">
    <name type="scientific">viral metagenome</name>
    <dbReference type="NCBI Taxonomy" id="1070528"/>
    <lineage>
        <taxon>unclassified sequences</taxon>
        <taxon>metagenomes</taxon>
        <taxon>organismal metagenomes</taxon>
    </lineage>
</organism>
<sequence length="81" mass="9322">MDLSEIADELMKIDKDQYGLNKILLNLILQIFLKNNVDDPNDIVITIADYLDINSNSSLIIALAHQLNIMWNGNSWVWMEC</sequence>
<protein>
    <submittedName>
        <fullName evidence="1">Uncharacterized protein</fullName>
    </submittedName>
</protein>